<evidence type="ECO:0000313" key="7">
    <source>
        <dbReference type="Proteomes" id="UP000760472"/>
    </source>
</evidence>
<evidence type="ECO:0000256" key="3">
    <source>
        <dbReference type="ARBA" id="ARBA00022723"/>
    </source>
</evidence>
<dbReference type="Pfam" id="PF13242">
    <property type="entry name" value="Hydrolase_like"/>
    <property type="match status" value="1"/>
</dbReference>
<dbReference type="SUPFAM" id="SSF56784">
    <property type="entry name" value="HAD-like"/>
    <property type="match status" value="1"/>
</dbReference>
<dbReference type="Proteomes" id="UP000760472">
    <property type="component" value="Unassembled WGS sequence"/>
</dbReference>
<dbReference type="InterPro" id="IPR006355">
    <property type="entry name" value="LHPP/HDHD2"/>
</dbReference>
<name>A0ABS2WDM4_9GAMM</name>
<comment type="cofactor">
    <cofactor evidence="1">
        <name>Mg(2+)</name>
        <dbReference type="ChEBI" id="CHEBI:18420"/>
    </cofactor>
</comment>
<protein>
    <recommendedName>
        <fullName evidence="5">Haloacid dehalogenase-like hydrolase domain-containing protein 2</fullName>
    </recommendedName>
</protein>
<evidence type="ECO:0000256" key="1">
    <source>
        <dbReference type="ARBA" id="ARBA00001946"/>
    </source>
</evidence>
<dbReference type="NCBIfam" id="TIGR01458">
    <property type="entry name" value="HAD-SF-IIA-hyp3"/>
    <property type="match status" value="1"/>
</dbReference>
<comment type="similarity">
    <text evidence="2">Belongs to the HAD-like hydrolase superfamily.</text>
</comment>
<dbReference type="RefSeq" id="WP_205210082.1">
    <property type="nucleotide sequence ID" value="NZ_JAFFZO010000011.1"/>
</dbReference>
<dbReference type="Gene3D" id="3.40.50.1000">
    <property type="entry name" value="HAD superfamily/HAD-like"/>
    <property type="match status" value="2"/>
</dbReference>
<dbReference type="GO" id="GO:0016787">
    <property type="term" value="F:hydrolase activity"/>
    <property type="evidence" value="ECO:0007669"/>
    <property type="project" value="UniProtKB-KW"/>
</dbReference>
<dbReference type="InterPro" id="IPR036412">
    <property type="entry name" value="HAD-like_sf"/>
</dbReference>
<evidence type="ECO:0000256" key="2">
    <source>
        <dbReference type="ARBA" id="ARBA00007958"/>
    </source>
</evidence>
<comment type="caution">
    <text evidence="6">The sequence shown here is derived from an EMBL/GenBank/DDBJ whole genome shotgun (WGS) entry which is preliminary data.</text>
</comment>
<dbReference type="NCBIfam" id="TIGR01460">
    <property type="entry name" value="HAD-SF-IIA"/>
    <property type="match status" value="1"/>
</dbReference>
<dbReference type="InterPro" id="IPR006357">
    <property type="entry name" value="HAD-SF_hydro_IIA"/>
</dbReference>
<proteinExistence type="inferred from homology"/>
<accession>A0ABS2WDM4</accession>
<dbReference type="EMBL" id="JAFFZP010000046">
    <property type="protein sequence ID" value="MBN0989622.1"/>
    <property type="molecule type" value="Genomic_DNA"/>
</dbReference>
<organism evidence="6 7">
    <name type="scientific">Amphritea pacifica</name>
    <dbReference type="NCBI Taxonomy" id="2811233"/>
    <lineage>
        <taxon>Bacteria</taxon>
        <taxon>Pseudomonadati</taxon>
        <taxon>Pseudomonadota</taxon>
        <taxon>Gammaproteobacteria</taxon>
        <taxon>Oceanospirillales</taxon>
        <taxon>Oceanospirillaceae</taxon>
        <taxon>Amphritea</taxon>
    </lineage>
</organism>
<keyword evidence="3" id="KW-0479">Metal-binding</keyword>
<evidence type="ECO:0000313" key="6">
    <source>
        <dbReference type="EMBL" id="MBN0989622.1"/>
    </source>
</evidence>
<dbReference type="Pfam" id="PF13344">
    <property type="entry name" value="Hydrolase_6"/>
    <property type="match status" value="1"/>
</dbReference>
<sequence length="249" mass="26623">MLTGIQALLLDISGVIYQGSQPVEGAAEVIEKARQKGLTVRFLTNTASKSSVQIVQELRSMGVSIEPQELFTAPRAACDLIDERGLRPYCILPDAIAAKFECYPPEQADAVLLGDAGDGLSYASLNQAFRLCQAGAPLIAIGMNRYYMSDEGLQLDAGPFVKALEWAAGTEAQVMGKPGRAFFYRAVASTGYQAHECLMVGDDIDADVLGALDAGIPAVLVRSGKYRPEDEQKLTSGGRVIDSLANLFD</sequence>
<keyword evidence="6" id="KW-0378">Hydrolase</keyword>
<evidence type="ECO:0000256" key="5">
    <source>
        <dbReference type="ARBA" id="ARBA00039666"/>
    </source>
</evidence>
<evidence type="ECO:0000256" key="4">
    <source>
        <dbReference type="ARBA" id="ARBA00022842"/>
    </source>
</evidence>
<reference evidence="6 7" key="1">
    <citation type="submission" date="2021-02" db="EMBL/GenBank/DDBJ databases">
        <title>A novel species of genus Amphritea isolated from a fishpond in China.</title>
        <authorList>
            <person name="Lu H."/>
        </authorList>
    </citation>
    <scope>NUCLEOTIDE SEQUENCE [LARGE SCALE GENOMIC DNA]</scope>
    <source>
        <strain evidence="6 7">RP18W</strain>
    </source>
</reference>
<dbReference type="PANTHER" id="PTHR19288">
    <property type="entry name" value="4-NITROPHENYLPHOSPHATASE-RELATED"/>
    <property type="match status" value="1"/>
</dbReference>
<keyword evidence="7" id="KW-1185">Reference proteome</keyword>
<dbReference type="PANTHER" id="PTHR19288:SF46">
    <property type="entry name" value="HALOACID DEHALOGENASE-LIKE HYDROLASE DOMAIN-CONTAINING PROTEIN 2"/>
    <property type="match status" value="1"/>
</dbReference>
<keyword evidence="4" id="KW-0460">Magnesium</keyword>
<gene>
    <name evidence="6" type="ORF">JW498_19825</name>
</gene>
<dbReference type="InterPro" id="IPR023214">
    <property type="entry name" value="HAD_sf"/>
</dbReference>